<reference evidence="1" key="1">
    <citation type="submission" date="2023-11" db="EMBL/GenBank/DDBJ databases">
        <authorList>
            <person name="Poullet M."/>
        </authorList>
    </citation>
    <scope>NUCLEOTIDE SEQUENCE</scope>
    <source>
        <strain evidence="1">E1834</strain>
    </source>
</reference>
<dbReference type="EMBL" id="CAVMJV010000006">
    <property type="protein sequence ID" value="CAK5032973.1"/>
    <property type="molecule type" value="Genomic_DNA"/>
</dbReference>
<organism evidence="1 2">
    <name type="scientific">Meloidogyne enterolobii</name>
    <name type="common">Root-knot nematode worm</name>
    <name type="synonym">Meloidogyne mayaguensis</name>
    <dbReference type="NCBI Taxonomy" id="390850"/>
    <lineage>
        <taxon>Eukaryota</taxon>
        <taxon>Metazoa</taxon>
        <taxon>Ecdysozoa</taxon>
        <taxon>Nematoda</taxon>
        <taxon>Chromadorea</taxon>
        <taxon>Rhabditida</taxon>
        <taxon>Tylenchina</taxon>
        <taxon>Tylenchomorpha</taxon>
        <taxon>Tylenchoidea</taxon>
        <taxon>Meloidogynidae</taxon>
        <taxon>Meloidogyninae</taxon>
        <taxon>Meloidogyne</taxon>
    </lineage>
</organism>
<comment type="caution">
    <text evidence="1">The sequence shown here is derived from an EMBL/GenBank/DDBJ whole genome shotgun (WGS) entry which is preliminary data.</text>
</comment>
<accession>A0ACB0Y5W5</accession>
<keyword evidence="2" id="KW-1185">Reference proteome</keyword>
<proteinExistence type="predicted"/>
<protein>
    <submittedName>
        <fullName evidence="1">Uncharacterized protein</fullName>
    </submittedName>
</protein>
<dbReference type="Proteomes" id="UP001497535">
    <property type="component" value="Unassembled WGS sequence"/>
</dbReference>
<evidence type="ECO:0000313" key="1">
    <source>
        <dbReference type="EMBL" id="CAK5032973.1"/>
    </source>
</evidence>
<gene>
    <name evidence="1" type="ORF">MENTE1834_LOCUS8026</name>
</gene>
<evidence type="ECO:0000313" key="2">
    <source>
        <dbReference type="Proteomes" id="UP001497535"/>
    </source>
</evidence>
<name>A0ACB0Y5W5_MELEN</name>
<sequence length="49" mass="5681">MCFTRSLYIKRIETKNVVVLENVKNSDTIKVLMCMVELKTGIPVDEQHL</sequence>